<dbReference type="Pfam" id="PF07687">
    <property type="entry name" value="M20_dimer"/>
    <property type="match status" value="1"/>
</dbReference>
<keyword evidence="6" id="KW-1185">Reference proteome</keyword>
<protein>
    <submittedName>
        <fullName evidence="5">Acetylornithine deacetylase/succinyl-diaminopimelate desuccinylase-like protein</fullName>
    </submittedName>
</protein>
<dbReference type="EMBL" id="QLLN01000006">
    <property type="protein sequence ID" value="RAJ08934.1"/>
    <property type="molecule type" value="Genomic_DNA"/>
</dbReference>
<dbReference type="Pfam" id="PF01546">
    <property type="entry name" value="Peptidase_M20"/>
    <property type="match status" value="1"/>
</dbReference>
<evidence type="ECO:0000259" key="4">
    <source>
        <dbReference type="Pfam" id="PF07687"/>
    </source>
</evidence>
<gene>
    <name evidence="5" type="ORF">LV92_03152</name>
</gene>
<dbReference type="Gene3D" id="3.40.630.10">
    <property type="entry name" value="Zn peptidases"/>
    <property type="match status" value="1"/>
</dbReference>
<name>A0A327QZ53_9FLAO</name>
<keyword evidence="3" id="KW-0378">Hydrolase</keyword>
<sequence length="500" mass="56397">MKKNLIYYFTLLVFFSYNYDSIAQSQDRNNSLVLNKATQKQLKEYDSFFVENHKRHINELVELIAIPTMSMQPENKPELKKAADLLKDMLHTIGMENTEVYFTNELPVVTATYTRHKRQPTILFYGHFDVQPVNKERWKSDPFSAEIRDERLYGRGATDDKGPIIALISAIEGLIKVDGNLPVNIKLLLDGGEEMGSPHLPIWLASNQDWLSDIDFGVNVDAMMNNDNQGMMWKGLRGAADLEVTITSANTDLHSGIYGGVAPNAALAASKVIASLWNKDGSIAIKGFYDGLRQYSEKERKEIAAVVDQDQQAKDLKKFGIDQWIGEREYSFYERPWIRTSVDITGFKAGYTQGKASIIPHTAWFRMLARTGPDHDPKEVLEMLKKHVKDSLPWGLKVDFKESVMGTAPVFDESDLGFRIGKQVLTDFFGTPPIILYIGGTVPALSSIPDGGGPNLVSVGFQRGDENFHADNEYMRIESFKKGQRIYVNLLHAFVNQLNE</sequence>
<dbReference type="GO" id="GO:0006508">
    <property type="term" value="P:proteolysis"/>
    <property type="evidence" value="ECO:0007669"/>
    <property type="project" value="UniProtKB-KW"/>
</dbReference>
<dbReference type="InterPro" id="IPR051458">
    <property type="entry name" value="Cyt/Met_Dipeptidase"/>
</dbReference>
<evidence type="ECO:0000313" key="5">
    <source>
        <dbReference type="EMBL" id="RAJ08934.1"/>
    </source>
</evidence>
<dbReference type="SUPFAM" id="SSF53187">
    <property type="entry name" value="Zn-dependent exopeptidases"/>
    <property type="match status" value="1"/>
</dbReference>
<keyword evidence="2" id="KW-0479">Metal-binding</keyword>
<dbReference type="PROSITE" id="PS00759">
    <property type="entry name" value="ARGE_DAPE_CPG2_2"/>
    <property type="match status" value="1"/>
</dbReference>
<dbReference type="PANTHER" id="PTHR43270">
    <property type="entry name" value="BETA-ALA-HIS DIPEPTIDASE"/>
    <property type="match status" value="1"/>
</dbReference>
<dbReference type="GO" id="GO:0046872">
    <property type="term" value="F:metal ion binding"/>
    <property type="evidence" value="ECO:0007669"/>
    <property type="project" value="UniProtKB-KW"/>
</dbReference>
<proteinExistence type="predicted"/>
<dbReference type="InterPro" id="IPR001261">
    <property type="entry name" value="ArgE/DapE_CS"/>
</dbReference>
<feature type="domain" description="Peptidase M20 dimerisation" evidence="4">
    <location>
        <begin position="235"/>
        <end position="394"/>
    </location>
</feature>
<evidence type="ECO:0000256" key="1">
    <source>
        <dbReference type="ARBA" id="ARBA00022670"/>
    </source>
</evidence>
<reference evidence="5 6" key="1">
    <citation type="submission" date="2018-06" db="EMBL/GenBank/DDBJ databases">
        <title>Genomic Encyclopedia of Archaeal and Bacterial Type Strains, Phase II (KMG-II): from individual species to whole genera.</title>
        <authorList>
            <person name="Goeker M."/>
        </authorList>
    </citation>
    <scope>NUCLEOTIDE SEQUENCE [LARGE SCALE GENOMIC DNA]</scope>
    <source>
        <strain evidence="5 6">DSM 23522</strain>
    </source>
</reference>
<dbReference type="PANTHER" id="PTHR43270:SF12">
    <property type="entry name" value="SUCCINYL-DIAMINOPIMELATE DESUCCINYLASE"/>
    <property type="match status" value="1"/>
</dbReference>
<comment type="caution">
    <text evidence="5">The sequence shown here is derived from an EMBL/GenBank/DDBJ whole genome shotgun (WGS) entry which is preliminary data.</text>
</comment>
<dbReference type="AlphaFoldDB" id="A0A327QZ53"/>
<dbReference type="Gene3D" id="3.30.70.360">
    <property type="match status" value="1"/>
</dbReference>
<evidence type="ECO:0000313" key="6">
    <source>
        <dbReference type="Proteomes" id="UP000249696"/>
    </source>
</evidence>
<evidence type="ECO:0000256" key="2">
    <source>
        <dbReference type="ARBA" id="ARBA00022723"/>
    </source>
</evidence>
<dbReference type="InterPro" id="IPR011650">
    <property type="entry name" value="Peptidase_M20_dimer"/>
</dbReference>
<dbReference type="GO" id="GO:0008233">
    <property type="term" value="F:peptidase activity"/>
    <property type="evidence" value="ECO:0007669"/>
    <property type="project" value="UniProtKB-KW"/>
</dbReference>
<dbReference type="Proteomes" id="UP000249696">
    <property type="component" value="Unassembled WGS sequence"/>
</dbReference>
<dbReference type="InterPro" id="IPR002933">
    <property type="entry name" value="Peptidase_M20"/>
</dbReference>
<organism evidence="5 6">
    <name type="scientific">Arenibacter echinorum</name>
    <dbReference type="NCBI Taxonomy" id="440515"/>
    <lineage>
        <taxon>Bacteria</taxon>
        <taxon>Pseudomonadati</taxon>
        <taxon>Bacteroidota</taxon>
        <taxon>Flavobacteriia</taxon>
        <taxon>Flavobacteriales</taxon>
        <taxon>Flavobacteriaceae</taxon>
        <taxon>Arenibacter</taxon>
    </lineage>
</organism>
<accession>A0A327QZ53</accession>
<keyword evidence="1" id="KW-0645">Protease</keyword>
<evidence type="ECO:0000256" key="3">
    <source>
        <dbReference type="ARBA" id="ARBA00022801"/>
    </source>
</evidence>